<accession>F2JUU4</accession>
<dbReference type="InterPro" id="IPR002586">
    <property type="entry name" value="CobQ/CobB/MinD/ParA_Nub-bd_dom"/>
</dbReference>
<protein>
    <submittedName>
        <fullName evidence="13">Cobyrinic acid ac-diamide synthase</fullName>
    </submittedName>
</protein>
<comment type="similarity">
    <text evidence="3">Belongs to the CobB/CobQ family. CobQ subfamily.</text>
</comment>
<comment type="pathway">
    <text evidence="2">Cofactor biosynthesis; adenosylcobalamin biosynthesis.</text>
</comment>
<dbReference type="NCBIfam" id="TIGR00379">
    <property type="entry name" value="cobB"/>
    <property type="match status" value="1"/>
</dbReference>
<keyword evidence="5" id="KW-0436">Ligase</keyword>
<dbReference type="PROSITE" id="PS51274">
    <property type="entry name" value="GATASE_COBBQ"/>
    <property type="match status" value="1"/>
</dbReference>
<keyword evidence="14" id="KW-1185">Reference proteome</keyword>
<dbReference type="RefSeq" id="WP_013660414.1">
    <property type="nucleotide sequence ID" value="NC_015276.1"/>
</dbReference>
<organism evidence="13 14">
    <name type="scientific">Marinomonas mediterranea (strain ATCC 700492 / JCM 21426 / NBRC 103028 / MMB-1)</name>
    <dbReference type="NCBI Taxonomy" id="717774"/>
    <lineage>
        <taxon>Bacteria</taxon>
        <taxon>Pseudomonadati</taxon>
        <taxon>Pseudomonadota</taxon>
        <taxon>Gammaproteobacteria</taxon>
        <taxon>Oceanospirillales</taxon>
        <taxon>Oceanospirillaceae</taxon>
        <taxon>Marinomonas</taxon>
    </lineage>
</organism>
<proteinExistence type="inferred from homology"/>
<dbReference type="STRING" id="717774.Marme_1236"/>
<dbReference type="Gene3D" id="3.40.50.880">
    <property type="match status" value="1"/>
</dbReference>
<dbReference type="eggNOG" id="COG1797">
    <property type="taxonomic scope" value="Bacteria"/>
</dbReference>
<keyword evidence="4" id="KW-0169">Cobalamin biosynthesis</keyword>
<dbReference type="InterPro" id="IPR029062">
    <property type="entry name" value="Class_I_gatase-like"/>
</dbReference>
<feature type="domain" description="CobB/CobQ-like glutamine amidotransferase" evidence="12">
    <location>
        <begin position="259"/>
        <end position="438"/>
    </location>
</feature>
<dbReference type="PANTHER" id="PTHR43873:SF1">
    <property type="entry name" value="COBYRINATE A,C-DIAMIDE SYNTHASE"/>
    <property type="match status" value="1"/>
</dbReference>
<dbReference type="GO" id="GO:0005524">
    <property type="term" value="F:ATP binding"/>
    <property type="evidence" value="ECO:0007669"/>
    <property type="project" value="UniProtKB-KW"/>
</dbReference>
<dbReference type="Gene3D" id="3.40.50.300">
    <property type="entry name" value="P-loop containing nucleotide triphosphate hydrolases"/>
    <property type="match status" value="1"/>
</dbReference>
<evidence type="ECO:0000256" key="5">
    <source>
        <dbReference type="ARBA" id="ARBA00022598"/>
    </source>
</evidence>
<dbReference type="HOGENOM" id="CLU_022752_0_2_6"/>
<evidence type="ECO:0000256" key="10">
    <source>
        <dbReference type="SAM" id="MobiDB-lite"/>
    </source>
</evidence>
<evidence type="ECO:0000256" key="7">
    <source>
        <dbReference type="ARBA" id="ARBA00022840"/>
    </source>
</evidence>
<dbReference type="NCBIfam" id="NF002204">
    <property type="entry name" value="PRK01077.1"/>
    <property type="match status" value="1"/>
</dbReference>
<evidence type="ECO:0000313" key="13">
    <source>
        <dbReference type="EMBL" id="ADZ90509.1"/>
    </source>
</evidence>
<evidence type="ECO:0000256" key="6">
    <source>
        <dbReference type="ARBA" id="ARBA00022741"/>
    </source>
</evidence>
<evidence type="ECO:0000313" key="14">
    <source>
        <dbReference type="Proteomes" id="UP000001062"/>
    </source>
</evidence>
<evidence type="ECO:0000256" key="8">
    <source>
        <dbReference type="ARBA" id="ARBA00022842"/>
    </source>
</evidence>
<dbReference type="Proteomes" id="UP000001062">
    <property type="component" value="Chromosome"/>
</dbReference>
<dbReference type="InterPro" id="IPR027417">
    <property type="entry name" value="P-loop_NTPase"/>
</dbReference>
<evidence type="ECO:0000256" key="4">
    <source>
        <dbReference type="ARBA" id="ARBA00022573"/>
    </source>
</evidence>
<keyword evidence="8" id="KW-0460">Magnesium</keyword>
<dbReference type="KEGG" id="mme:Marme_1236"/>
<gene>
    <name evidence="13" type="ordered locus">Marme_1236</name>
</gene>
<dbReference type="GO" id="GO:0042242">
    <property type="term" value="F:cobyrinic acid a,c-diamide synthase activity"/>
    <property type="evidence" value="ECO:0007669"/>
    <property type="project" value="InterPro"/>
</dbReference>
<name>F2JUU4_MARM1</name>
<dbReference type="EMBL" id="CP002583">
    <property type="protein sequence ID" value="ADZ90509.1"/>
    <property type="molecule type" value="Genomic_DNA"/>
</dbReference>
<evidence type="ECO:0000256" key="3">
    <source>
        <dbReference type="ARBA" id="ARBA00006205"/>
    </source>
</evidence>
<evidence type="ECO:0000256" key="2">
    <source>
        <dbReference type="ARBA" id="ARBA00004953"/>
    </source>
</evidence>
<dbReference type="SUPFAM" id="SSF52540">
    <property type="entry name" value="P-loop containing nucleoside triphosphate hydrolases"/>
    <property type="match status" value="1"/>
</dbReference>
<dbReference type="InterPro" id="IPR011698">
    <property type="entry name" value="GATase_3"/>
</dbReference>
<evidence type="ECO:0000256" key="1">
    <source>
        <dbReference type="ARBA" id="ARBA00001946"/>
    </source>
</evidence>
<keyword evidence="9" id="KW-0315">Glutamine amidotransferase</keyword>
<keyword evidence="7" id="KW-0067">ATP-binding</keyword>
<dbReference type="Pfam" id="PF07685">
    <property type="entry name" value="GATase_3"/>
    <property type="match status" value="1"/>
</dbReference>
<dbReference type="OrthoDB" id="9764035at2"/>
<dbReference type="InterPro" id="IPR004484">
    <property type="entry name" value="CbiA/CobB_synth"/>
</dbReference>
<evidence type="ECO:0000259" key="11">
    <source>
        <dbReference type="Pfam" id="PF01656"/>
    </source>
</evidence>
<sequence>MPSENIETSLHQRDQVTCPALFLTAPASNQGKTTITAALARHYSKLGKTVRVFKTGPDYLDPLILAQASGNPVEQLDIWMAGEAYCQERLFLAAKEADLILVEGAMGMFDGEPSSADLAACFGIPMAIVMDVKGMAQTAAAIANGLATFREDITIAGLIANRCGSERHAQLIRDALPETVPLLAALKRDEEVTLPERHLGLVQAEEVTQELEQRFDAAVDWLCQSDDKGLLSLPEPVVFSAPDHSYEASVVEPILSGKTIAVAKDIAFSFIYQANLDALERLGAKVCFFSPLHDSRLPQCDAVWLPGGYPELHAHKLAENTSIQTELSAFFETGKPILAECGGMLYCFESLTDLEQNTLPMLGILQGQGAMRGKRGCQGMQTADCPQGAIRAHAHHRSRSANTPEPVGYGRRQRHPAPGEPIYQVKGLTASYLHFFFPSNLTAIAAIFSER</sequence>
<evidence type="ECO:0000259" key="12">
    <source>
        <dbReference type="Pfam" id="PF07685"/>
    </source>
</evidence>
<feature type="region of interest" description="Disordered" evidence="10">
    <location>
        <begin position="392"/>
        <end position="416"/>
    </location>
</feature>
<dbReference type="AlphaFoldDB" id="F2JUU4"/>
<dbReference type="GO" id="GO:0009236">
    <property type="term" value="P:cobalamin biosynthetic process"/>
    <property type="evidence" value="ECO:0007669"/>
    <property type="project" value="UniProtKB-KW"/>
</dbReference>
<feature type="domain" description="CobQ/CobB/MinD/ParA nucleotide binding" evidence="11">
    <location>
        <begin position="22"/>
        <end position="199"/>
    </location>
</feature>
<dbReference type="SUPFAM" id="SSF52317">
    <property type="entry name" value="Class I glutamine amidotransferase-like"/>
    <property type="match status" value="1"/>
</dbReference>
<dbReference type="PANTHER" id="PTHR43873">
    <property type="entry name" value="COBYRINATE A,C-DIAMIDE SYNTHASE"/>
    <property type="match status" value="1"/>
</dbReference>
<dbReference type="CDD" id="cd03130">
    <property type="entry name" value="GATase1_CobB"/>
    <property type="match status" value="1"/>
</dbReference>
<dbReference type="Pfam" id="PF01656">
    <property type="entry name" value="CbiA"/>
    <property type="match status" value="1"/>
</dbReference>
<keyword evidence="6" id="KW-0547">Nucleotide-binding</keyword>
<evidence type="ECO:0000256" key="9">
    <source>
        <dbReference type="ARBA" id="ARBA00022962"/>
    </source>
</evidence>
<comment type="cofactor">
    <cofactor evidence="1">
        <name>Mg(2+)</name>
        <dbReference type="ChEBI" id="CHEBI:18420"/>
    </cofactor>
</comment>
<dbReference type="PATRIC" id="fig|717774.3.peg.1284"/>
<reference evidence="13 14" key="1">
    <citation type="journal article" date="2012" name="Stand. Genomic Sci.">
        <title>Complete genome sequence of the melanogenic marine bacterium Marinomonas mediterranea type strain (MMB-1(T)).</title>
        <authorList>
            <person name="Lucas-Elio P."/>
            <person name="Goodwin L."/>
            <person name="Woyke T."/>
            <person name="Pitluck S."/>
            <person name="Nolan M."/>
            <person name="Kyrpides N.C."/>
            <person name="Detter J.C."/>
            <person name="Copeland A."/>
            <person name="Teshima H."/>
            <person name="Bruce D."/>
            <person name="Detter C."/>
            <person name="Tapia R."/>
            <person name="Han S."/>
            <person name="Land M.L."/>
            <person name="Ivanova N."/>
            <person name="Mikhailova N."/>
            <person name="Johnston A.W."/>
            <person name="Sanchez-Amat A."/>
        </authorList>
    </citation>
    <scope>NUCLEOTIDE SEQUENCE [LARGE SCALE GENOMIC DNA]</scope>
    <source>
        <strain evidence="14">ATCC 700492 / JCM 21426 / NBRC 103028 / MMB-1</strain>
    </source>
</reference>